<dbReference type="Proteomes" id="UP001217838">
    <property type="component" value="Unassembled WGS sequence"/>
</dbReference>
<dbReference type="InterPro" id="IPR001610">
    <property type="entry name" value="PAC"/>
</dbReference>
<dbReference type="RefSeq" id="WP_271996053.1">
    <property type="nucleotide sequence ID" value="NZ_JAQNDN010000002.1"/>
</dbReference>
<dbReference type="PANTHER" id="PTHR33745:SF3">
    <property type="entry name" value="RSBT CO-ANTAGONIST PROTEIN RSBRC"/>
    <property type="match status" value="1"/>
</dbReference>
<organism evidence="6 7">
    <name type="scientific">Nannocystis radixulma</name>
    <dbReference type="NCBI Taxonomy" id="2995305"/>
    <lineage>
        <taxon>Bacteria</taxon>
        <taxon>Pseudomonadati</taxon>
        <taxon>Myxococcota</taxon>
        <taxon>Polyangia</taxon>
        <taxon>Nannocystales</taxon>
        <taxon>Nannocystaceae</taxon>
        <taxon>Nannocystis</taxon>
    </lineage>
</organism>
<dbReference type="SMART" id="SM00086">
    <property type="entry name" value="PAC"/>
    <property type="match status" value="2"/>
</dbReference>
<dbReference type="InterPro" id="IPR000700">
    <property type="entry name" value="PAS-assoc_C"/>
</dbReference>
<dbReference type="NCBIfam" id="TIGR00229">
    <property type="entry name" value="sensory_box"/>
    <property type="match status" value="2"/>
</dbReference>
<feature type="domain" description="PAS" evidence="3">
    <location>
        <begin position="28"/>
        <end position="98"/>
    </location>
</feature>
<evidence type="ECO:0000259" key="4">
    <source>
        <dbReference type="PROSITE" id="PS50113"/>
    </source>
</evidence>
<name>A0ABT5B0W9_9BACT</name>
<dbReference type="EMBL" id="JAQNDN010000002">
    <property type="protein sequence ID" value="MDC0667737.1"/>
    <property type="molecule type" value="Genomic_DNA"/>
</dbReference>
<dbReference type="Pfam" id="PF01740">
    <property type="entry name" value="STAS"/>
    <property type="match status" value="1"/>
</dbReference>
<dbReference type="Pfam" id="PF08447">
    <property type="entry name" value="PAS_3"/>
    <property type="match status" value="1"/>
</dbReference>
<dbReference type="SUPFAM" id="SSF52091">
    <property type="entry name" value="SpoIIaa-like"/>
    <property type="match status" value="1"/>
</dbReference>
<feature type="domain" description="PAS" evidence="3">
    <location>
        <begin position="162"/>
        <end position="220"/>
    </location>
</feature>
<dbReference type="SMART" id="SM00091">
    <property type="entry name" value="PAS"/>
    <property type="match status" value="2"/>
</dbReference>
<dbReference type="PANTHER" id="PTHR33745">
    <property type="entry name" value="RSBT ANTAGONIST PROTEIN RSBS-RELATED"/>
    <property type="match status" value="1"/>
</dbReference>
<dbReference type="InterPro" id="IPR051932">
    <property type="entry name" value="Bact_StressResp_Reg"/>
</dbReference>
<dbReference type="Gene3D" id="3.30.450.20">
    <property type="entry name" value="PAS domain"/>
    <property type="match status" value="2"/>
</dbReference>
<dbReference type="PROSITE" id="PS50113">
    <property type="entry name" value="PAC"/>
    <property type="match status" value="1"/>
</dbReference>
<gene>
    <name evidence="6" type="ORF">POL58_08315</name>
</gene>
<keyword evidence="7" id="KW-1185">Reference proteome</keyword>
<evidence type="ECO:0000259" key="5">
    <source>
        <dbReference type="PROSITE" id="PS50801"/>
    </source>
</evidence>
<dbReference type="InterPro" id="IPR036513">
    <property type="entry name" value="STAS_dom_sf"/>
</dbReference>
<proteinExistence type="predicted"/>
<feature type="domain" description="STAS" evidence="5">
    <location>
        <begin position="304"/>
        <end position="415"/>
    </location>
</feature>
<dbReference type="Pfam" id="PF13426">
    <property type="entry name" value="PAS_9"/>
    <property type="match status" value="1"/>
</dbReference>
<evidence type="ECO:0000256" key="1">
    <source>
        <dbReference type="ARBA" id="ARBA00022553"/>
    </source>
</evidence>
<sequence>MLEAGEETAGLREQVERLKRRVAQLERSDANHRKAIEASPDVTFRFGLDTVCTYVSPAIVDVLGYAPEEHVGRPTFSIVHPDDDDMPRQLREHALATLPGVSSTDRVGPFLSRLRHKQEHYVWVESTVVVIRDPDTGAVEEFVLTARDVGARVEAEAALRVSEARFKTMLDNLQVGVVVQGARSEMLSYNETALEMLGLTADQLMGRDSFDARWAVIHEDGSPMPGDQHPVVVALNTGKPVRNVIMGVFRPASESRVWLLVSASPQFDASGRAFQTVCTFTDITAQKEAEALIREQKELLERMSSPIIPIAAGVVVLPLIGQFDAARAERILDAVLSGVAQHGARVVILDVTGVSTADAAFAGTLLQITRAVALLGAKLVITGMTPAIAQVLVGLGIDLGGLVTRGTLQDGVTFALAR</sequence>
<evidence type="ECO:0000259" key="3">
    <source>
        <dbReference type="PROSITE" id="PS50112"/>
    </source>
</evidence>
<feature type="coiled-coil region" evidence="2">
    <location>
        <begin position="1"/>
        <end position="35"/>
    </location>
</feature>
<feature type="domain" description="PAC" evidence="4">
    <location>
        <begin position="242"/>
        <end position="295"/>
    </location>
</feature>
<evidence type="ECO:0000313" key="6">
    <source>
        <dbReference type="EMBL" id="MDC0667737.1"/>
    </source>
</evidence>
<keyword evidence="2" id="KW-0175">Coiled coil</keyword>
<accession>A0ABT5B0W9</accession>
<dbReference type="PROSITE" id="PS50801">
    <property type="entry name" value="STAS"/>
    <property type="match status" value="1"/>
</dbReference>
<dbReference type="PROSITE" id="PS50112">
    <property type="entry name" value="PAS"/>
    <property type="match status" value="2"/>
</dbReference>
<protein>
    <submittedName>
        <fullName evidence="6">PAS domain S-box protein</fullName>
    </submittedName>
</protein>
<dbReference type="Gene3D" id="3.30.750.24">
    <property type="entry name" value="STAS domain"/>
    <property type="match status" value="1"/>
</dbReference>
<dbReference type="CDD" id="cd07041">
    <property type="entry name" value="STAS_RsbR_RsbS_like"/>
    <property type="match status" value="1"/>
</dbReference>
<dbReference type="InterPro" id="IPR002645">
    <property type="entry name" value="STAS_dom"/>
</dbReference>
<dbReference type="InterPro" id="IPR000014">
    <property type="entry name" value="PAS"/>
</dbReference>
<keyword evidence="1" id="KW-0597">Phosphoprotein</keyword>
<reference evidence="6 7" key="1">
    <citation type="submission" date="2022-11" db="EMBL/GenBank/DDBJ databases">
        <title>Minimal conservation of predation-associated metabolite biosynthetic gene clusters underscores biosynthetic potential of Myxococcota including descriptions for ten novel species: Archangium lansinium sp. nov., Myxococcus landrumus sp. nov., Nannocystis bai.</title>
        <authorList>
            <person name="Ahearne A."/>
            <person name="Stevens C."/>
            <person name="Dowd S."/>
        </authorList>
    </citation>
    <scope>NUCLEOTIDE SEQUENCE [LARGE SCALE GENOMIC DNA]</scope>
    <source>
        <strain evidence="6 7">NCELM</strain>
    </source>
</reference>
<dbReference type="SUPFAM" id="SSF55785">
    <property type="entry name" value="PYP-like sensor domain (PAS domain)"/>
    <property type="match status" value="2"/>
</dbReference>
<evidence type="ECO:0000313" key="7">
    <source>
        <dbReference type="Proteomes" id="UP001217838"/>
    </source>
</evidence>
<dbReference type="InterPro" id="IPR013655">
    <property type="entry name" value="PAS_fold_3"/>
</dbReference>
<evidence type="ECO:0000256" key="2">
    <source>
        <dbReference type="SAM" id="Coils"/>
    </source>
</evidence>
<dbReference type="CDD" id="cd00130">
    <property type="entry name" value="PAS"/>
    <property type="match status" value="2"/>
</dbReference>
<dbReference type="InterPro" id="IPR035965">
    <property type="entry name" value="PAS-like_dom_sf"/>
</dbReference>
<comment type="caution">
    <text evidence="6">The sequence shown here is derived from an EMBL/GenBank/DDBJ whole genome shotgun (WGS) entry which is preliminary data.</text>
</comment>